<keyword evidence="3" id="KW-1185">Reference proteome</keyword>
<keyword evidence="1" id="KW-0472">Membrane</keyword>
<keyword evidence="1" id="KW-0812">Transmembrane</keyword>
<name>A0A510HLB1_9ACTN</name>
<dbReference type="Pfam" id="PF06177">
    <property type="entry name" value="QueT"/>
    <property type="match status" value="1"/>
</dbReference>
<feature type="transmembrane region" description="Helical" evidence="1">
    <location>
        <begin position="106"/>
        <end position="130"/>
    </location>
</feature>
<dbReference type="Proteomes" id="UP000318065">
    <property type="component" value="Chromosome"/>
</dbReference>
<dbReference type="PANTHER" id="PTHR40044">
    <property type="entry name" value="INTEGRAL MEMBRANE PROTEIN-RELATED"/>
    <property type="match status" value="1"/>
</dbReference>
<dbReference type="EMBL" id="AP019791">
    <property type="protein sequence ID" value="BBL80826.1"/>
    <property type="molecule type" value="Genomic_DNA"/>
</dbReference>
<gene>
    <name evidence="2" type="ORF">RxyAA322_26800</name>
</gene>
<protein>
    <submittedName>
        <fullName evidence="2">Membrane protein</fullName>
    </submittedName>
</protein>
<feature type="transmembrane region" description="Helical" evidence="1">
    <location>
        <begin position="54"/>
        <end position="73"/>
    </location>
</feature>
<dbReference type="RefSeq" id="WP_143528792.1">
    <property type="nucleotide sequence ID" value="NZ_AP019791.1"/>
</dbReference>
<evidence type="ECO:0000256" key="1">
    <source>
        <dbReference type="SAM" id="Phobius"/>
    </source>
</evidence>
<dbReference type="InterPro" id="IPR010387">
    <property type="entry name" value="QueT"/>
</dbReference>
<keyword evidence="1" id="KW-1133">Transmembrane helix</keyword>
<proteinExistence type="predicted"/>
<sequence>MVPAHAARARTVAVAGVVGALYVVLSLAVAPIAFGPLQFRVGEALKPLVIKHPAVIPALGVGTVIINLFSPFAGVLELAFMPVVDMVGGALCWFVARAVGGTFGSYLASFVYAVFTAAGVGVVLHVAAGLPYLPSFASVAASEVILLLAGNAVLVRRV</sequence>
<organism evidence="2 3">
    <name type="scientific">Rubrobacter xylanophilus</name>
    <dbReference type="NCBI Taxonomy" id="49319"/>
    <lineage>
        <taxon>Bacteria</taxon>
        <taxon>Bacillati</taxon>
        <taxon>Actinomycetota</taxon>
        <taxon>Rubrobacteria</taxon>
        <taxon>Rubrobacterales</taxon>
        <taxon>Rubrobacteraceae</taxon>
        <taxon>Rubrobacter</taxon>
    </lineage>
</organism>
<evidence type="ECO:0000313" key="3">
    <source>
        <dbReference type="Proteomes" id="UP000318065"/>
    </source>
</evidence>
<dbReference type="AlphaFoldDB" id="A0A510HLB1"/>
<dbReference type="PANTHER" id="PTHR40044:SF1">
    <property type="entry name" value="INTEGRAL MEMBRANE PROTEIN"/>
    <property type="match status" value="1"/>
</dbReference>
<feature type="transmembrane region" description="Helical" evidence="1">
    <location>
        <begin position="136"/>
        <end position="155"/>
    </location>
</feature>
<dbReference type="PIRSF" id="PIRSF031501">
    <property type="entry name" value="QueT"/>
    <property type="match status" value="1"/>
</dbReference>
<evidence type="ECO:0000313" key="2">
    <source>
        <dbReference type="EMBL" id="BBL80826.1"/>
    </source>
</evidence>
<accession>A0A510HLB1</accession>
<dbReference type="OrthoDB" id="9786793at2"/>
<feature type="transmembrane region" description="Helical" evidence="1">
    <location>
        <begin position="12"/>
        <end position="34"/>
    </location>
</feature>
<reference evidence="2" key="1">
    <citation type="journal article" date="2019" name="Microbiol. Resour. Announc.">
        <title>Complete Genome Sequence of Rubrobacter xylanophilus Strain AA3-22, Isolated from Arima Onsen in Japan.</title>
        <authorList>
            <person name="Tomariguchi N."/>
            <person name="Miyazaki K."/>
        </authorList>
    </citation>
    <scope>NUCLEOTIDE SEQUENCE [LARGE SCALE GENOMIC DNA]</scope>
    <source>
        <strain evidence="2">AA3-22</strain>
    </source>
</reference>